<dbReference type="Proteomes" id="UP000683000">
    <property type="component" value="Unassembled WGS sequence"/>
</dbReference>
<dbReference type="EMBL" id="JAGFBS010000003">
    <property type="protein sequence ID" value="KAG6380279.1"/>
    <property type="molecule type" value="Genomic_DNA"/>
</dbReference>
<comment type="caution">
    <text evidence="2">The sequence shown here is derived from an EMBL/GenBank/DDBJ whole genome shotgun (WGS) entry which is preliminary data.</text>
</comment>
<proteinExistence type="predicted"/>
<organism evidence="2 3">
    <name type="scientific">Boletus reticuloceps</name>
    <dbReference type="NCBI Taxonomy" id="495285"/>
    <lineage>
        <taxon>Eukaryota</taxon>
        <taxon>Fungi</taxon>
        <taxon>Dikarya</taxon>
        <taxon>Basidiomycota</taxon>
        <taxon>Agaricomycotina</taxon>
        <taxon>Agaricomycetes</taxon>
        <taxon>Agaricomycetidae</taxon>
        <taxon>Boletales</taxon>
        <taxon>Boletineae</taxon>
        <taxon>Boletaceae</taxon>
        <taxon>Boletoideae</taxon>
        <taxon>Boletus</taxon>
    </lineage>
</organism>
<protein>
    <submittedName>
        <fullName evidence="2">Uncharacterized protein</fullName>
    </submittedName>
</protein>
<keyword evidence="3" id="KW-1185">Reference proteome</keyword>
<evidence type="ECO:0000313" key="3">
    <source>
        <dbReference type="Proteomes" id="UP000683000"/>
    </source>
</evidence>
<reference evidence="2" key="1">
    <citation type="submission" date="2021-03" db="EMBL/GenBank/DDBJ databases">
        <title>Evolutionary innovations through gain and loss of genes in the ectomycorrhizal Boletales.</title>
        <authorList>
            <person name="Wu G."/>
            <person name="Miyauchi S."/>
            <person name="Morin E."/>
            <person name="Yang Z.-L."/>
            <person name="Xu J."/>
            <person name="Martin F.M."/>
        </authorList>
    </citation>
    <scope>NUCLEOTIDE SEQUENCE</scope>
    <source>
        <strain evidence="2">BR01</strain>
    </source>
</reference>
<sequence>MPVKSLLKDAISMRKTKLATEVSKKFSLGGQVKTWVDDVTAEDSRLPSTGSVTTTVAFPPPSTLVSSSGKSSARTSVASHVNSALPIPAKVLHTRQAPLSDPLEEIFSDAVSDGAERWAVAMHNIAKGTTKLIAVTPSNDDEDDDEVMPFPSTQPRKAPWTAPPSQPRAPWTEDDTMFPPSQPRAPWTKYDRMPPPSQPRTPWTEDDQEMPPPSQPRAPWTADDQEIPPPSQPPWTKDDDGMPPPSQPQVTLFTLKHKLSCTEIVSDSEPESIEGDRDICWPAVKGHRTTGSVSQNSYI</sequence>
<feature type="region of interest" description="Disordered" evidence="1">
    <location>
        <begin position="135"/>
        <end position="250"/>
    </location>
</feature>
<name>A0A8I2YYG7_9AGAM</name>
<evidence type="ECO:0000256" key="1">
    <source>
        <dbReference type="SAM" id="MobiDB-lite"/>
    </source>
</evidence>
<evidence type="ECO:0000313" key="2">
    <source>
        <dbReference type="EMBL" id="KAG6380279.1"/>
    </source>
</evidence>
<dbReference type="OrthoDB" id="2652193at2759"/>
<dbReference type="AlphaFoldDB" id="A0A8I2YYG7"/>
<gene>
    <name evidence="2" type="ORF">JVT61DRAFT_8383</name>
</gene>
<accession>A0A8I2YYG7</accession>